<reference evidence="1 4" key="1">
    <citation type="submission" date="2015-09" db="EMBL/GenBank/DDBJ databases">
        <authorList>
            <consortium name="Pathogen Informatics"/>
        </authorList>
    </citation>
    <scope>NUCLEOTIDE SEQUENCE [LARGE SCALE GENOMIC DNA]</scope>
    <source>
        <strain evidence="1 4">2789STDY5608840</strain>
    </source>
</reference>
<keyword evidence="6" id="KW-1185">Reference proteome</keyword>
<dbReference type="RefSeq" id="WP_007752857.1">
    <property type="nucleotide sequence ID" value="NZ_CABIXA010000010.1"/>
</dbReference>
<dbReference type="EMBL" id="VWAK01000004">
    <property type="protein sequence ID" value="KAA5231941.1"/>
    <property type="molecule type" value="Genomic_DNA"/>
</dbReference>
<dbReference type="Proteomes" id="UP000095517">
    <property type="component" value="Unassembled WGS sequence"/>
</dbReference>
<sequence length="83" mass="9326">MYSKVKDFLTDDDFINYVLGVVPQSASKWEAYFKEHPDELADAEEAKAVLMAPTDVACDFTMAESKELKDRIVSSIKDFSGIL</sequence>
<gene>
    <name evidence="1" type="ORF">ERS852397_02123</name>
    <name evidence="3" type="ORF">F2Z09_17170</name>
    <name evidence="2" type="ORF">F2Z22_03895</name>
</gene>
<evidence type="ECO:0000313" key="4">
    <source>
        <dbReference type="Proteomes" id="UP000095517"/>
    </source>
</evidence>
<dbReference type="Proteomes" id="UP000440198">
    <property type="component" value="Unassembled WGS sequence"/>
</dbReference>
<evidence type="ECO:0000313" key="5">
    <source>
        <dbReference type="Proteomes" id="UP000421791"/>
    </source>
</evidence>
<protein>
    <submittedName>
        <fullName evidence="1">Uncharacterized protein</fullName>
    </submittedName>
</protein>
<dbReference type="STRING" id="338188.ERS852397_02123"/>
<name>A0A174FFG0_9BACE</name>
<reference evidence="5 6" key="2">
    <citation type="journal article" date="2019" name="Nat. Med.">
        <title>A library of human gut bacterial isolates paired with longitudinal multiomics data enables mechanistic microbiome research.</title>
        <authorList>
            <person name="Poyet M."/>
            <person name="Groussin M."/>
            <person name="Gibbons S.M."/>
            <person name="Avila-Pacheco J."/>
            <person name="Jiang X."/>
            <person name="Kearney S.M."/>
            <person name="Perrotta A.R."/>
            <person name="Berdy B."/>
            <person name="Zhao S."/>
            <person name="Lieberman T.D."/>
            <person name="Swanson P.K."/>
            <person name="Smith M."/>
            <person name="Roesemann S."/>
            <person name="Alexander J.E."/>
            <person name="Rich S.A."/>
            <person name="Livny J."/>
            <person name="Vlamakis H."/>
            <person name="Clish C."/>
            <person name="Bullock K."/>
            <person name="Deik A."/>
            <person name="Scott J."/>
            <person name="Pierce K.A."/>
            <person name="Xavier R.J."/>
            <person name="Alm E.J."/>
        </authorList>
    </citation>
    <scope>NUCLEOTIDE SEQUENCE [LARGE SCALE GENOMIC DNA]</scope>
    <source>
        <strain evidence="3 6">BIOML-A2</strain>
        <strain evidence="2 5">BIOML-A6</strain>
    </source>
</reference>
<dbReference type="AlphaFoldDB" id="A0A174FFG0"/>
<dbReference type="GeneID" id="92988558"/>
<proteinExistence type="predicted"/>
<organism evidence="1 4">
    <name type="scientific">Bacteroides finegoldii</name>
    <dbReference type="NCBI Taxonomy" id="338188"/>
    <lineage>
        <taxon>Bacteria</taxon>
        <taxon>Pseudomonadati</taxon>
        <taxon>Bacteroidota</taxon>
        <taxon>Bacteroidia</taxon>
        <taxon>Bacteroidales</taxon>
        <taxon>Bacteroidaceae</taxon>
        <taxon>Bacteroides</taxon>
    </lineage>
</organism>
<dbReference type="EMBL" id="CYZH01000010">
    <property type="protein sequence ID" value="CUO48267.1"/>
    <property type="molecule type" value="Genomic_DNA"/>
</dbReference>
<evidence type="ECO:0000313" key="3">
    <source>
        <dbReference type="EMBL" id="KAA5253837.1"/>
    </source>
</evidence>
<dbReference type="Proteomes" id="UP000421791">
    <property type="component" value="Unassembled WGS sequence"/>
</dbReference>
<accession>A0A174FFG0</accession>
<dbReference type="EMBL" id="VWAG01000042">
    <property type="protein sequence ID" value="KAA5253837.1"/>
    <property type="molecule type" value="Genomic_DNA"/>
</dbReference>
<evidence type="ECO:0000313" key="1">
    <source>
        <dbReference type="EMBL" id="CUO48267.1"/>
    </source>
</evidence>
<evidence type="ECO:0000313" key="2">
    <source>
        <dbReference type="EMBL" id="KAA5231941.1"/>
    </source>
</evidence>
<evidence type="ECO:0000313" key="6">
    <source>
        <dbReference type="Proteomes" id="UP000440198"/>
    </source>
</evidence>